<dbReference type="InterPro" id="IPR029147">
    <property type="entry name" value="CFAP77"/>
</dbReference>
<dbReference type="Proteomes" id="UP000553632">
    <property type="component" value="Unassembled WGS sequence"/>
</dbReference>
<evidence type="ECO:0000313" key="3">
    <source>
        <dbReference type="Proteomes" id="UP000553632"/>
    </source>
</evidence>
<feature type="region of interest" description="Disordered" evidence="1">
    <location>
        <begin position="182"/>
        <end position="226"/>
    </location>
</feature>
<evidence type="ECO:0000313" key="2">
    <source>
        <dbReference type="EMBL" id="KAF4702711.1"/>
    </source>
</evidence>
<feature type="non-terminal residue" evidence="2">
    <location>
        <position position="1"/>
    </location>
</feature>
<protein>
    <submittedName>
        <fullName evidence="2">Uncharacterized protein</fullName>
    </submittedName>
</protein>
<evidence type="ECO:0000256" key="1">
    <source>
        <dbReference type="SAM" id="MobiDB-lite"/>
    </source>
</evidence>
<gene>
    <name evidence="2" type="ORF">FOZ63_000851</name>
</gene>
<organism evidence="2 3">
    <name type="scientific">Perkinsus olseni</name>
    <name type="common">Perkinsus atlanticus</name>
    <dbReference type="NCBI Taxonomy" id="32597"/>
    <lineage>
        <taxon>Eukaryota</taxon>
        <taxon>Sar</taxon>
        <taxon>Alveolata</taxon>
        <taxon>Perkinsozoa</taxon>
        <taxon>Perkinsea</taxon>
        <taxon>Perkinsida</taxon>
        <taxon>Perkinsidae</taxon>
        <taxon>Perkinsus</taxon>
    </lineage>
</organism>
<sequence>DVTWKLTPREEALTLGDAILPSVVLRSIGGLKMTADEDFQRGVHLVDACAIHRTSRLAYFRQLTDDGVLPRARWRREEFKRLNNGLASLGFRELLWFNDKYIDHTGAESFLFGERDRLSRPHDSYTAHNGNLRSMLADAGLLSRCSSNEIGAVTVSGVSAEHPTAFFRLPDVKASLRQGADLGRNAKPQDASSSDRADDNPGSNSSSEQSQQQGTHSSYNEHPREVEGLDPDTWLAAYDFKWYMMWGSIAAALSIACEEERTLLLLNRNPLLMRDEVGQAKPTYYDLPNEGFVYGKSE</sequence>
<dbReference type="AlphaFoldDB" id="A0A7J6Q3Z3"/>
<dbReference type="Pfam" id="PF14825">
    <property type="entry name" value="CFAP77"/>
    <property type="match status" value="1"/>
</dbReference>
<name>A0A7J6Q3Z3_PEROL</name>
<comment type="caution">
    <text evidence="2">The sequence shown here is derived from an EMBL/GenBank/DDBJ whole genome shotgun (WGS) entry which is preliminary data.</text>
</comment>
<proteinExistence type="predicted"/>
<feature type="non-terminal residue" evidence="2">
    <location>
        <position position="298"/>
    </location>
</feature>
<feature type="compositionally biased region" description="Low complexity" evidence="1">
    <location>
        <begin position="203"/>
        <end position="218"/>
    </location>
</feature>
<reference evidence="2 3" key="1">
    <citation type="submission" date="2020-04" db="EMBL/GenBank/DDBJ databases">
        <title>Perkinsus olseni comparative genomics.</title>
        <authorList>
            <person name="Bogema D.R."/>
        </authorList>
    </citation>
    <scope>NUCLEOTIDE SEQUENCE [LARGE SCALE GENOMIC DNA]</scope>
    <source>
        <strain evidence="2 3">ATCC PRA-207</strain>
    </source>
</reference>
<dbReference type="EMBL" id="JABANO010035893">
    <property type="protein sequence ID" value="KAF4702711.1"/>
    <property type="molecule type" value="Genomic_DNA"/>
</dbReference>
<accession>A0A7J6Q3Z3</accession>
<keyword evidence="3" id="KW-1185">Reference proteome</keyword>